<dbReference type="GeneID" id="39490262"/>
<name>A0ABM7DXJ5_9GAMM</name>
<reference evidence="1 2" key="1">
    <citation type="submission" date="2017-03" db="EMBL/GenBank/DDBJ databases">
        <title>Full genome sequence of a non-lethal Shewanella isolate that potentiates virulence of Vibio parahaemolyticus causing acute hepatopancreatic necrosis disease (AHPND) in shrimp.</title>
        <authorList>
            <person name="Prachumwat A."/>
            <person name="Sritunyalucksana K."/>
        </authorList>
    </citation>
    <scope>NUCLEOTIDE SEQUENCE [LARGE SCALE GENOMIC DNA]</scope>
    <source>
        <strain evidence="1 2">TH2012</strain>
        <plasmid evidence="2">psth1</plasmid>
    </source>
</reference>
<gene>
    <name evidence="1" type="ORF">STH12_04280</name>
</gene>
<evidence type="ECO:0000313" key="1">
    <source>
        <dbReference type="EMBL" id="AZQ13306.1"/>
    </source>
</evidence>
<dbReference type="Proteomes" id="UP000278437">
    <property type="component" value="Plasmid pSTH1"/>
</dbReference>
<keyword evidence="2" id="KW-1185">Reference proteome</keyword>
<dbReference type="EMBL" id="CP020374">
    <property type="protein sequence ID" value="AZQ13306.1"/>
    <property type="molecule type" value="Genomic_DNA"/>
</dbReference>
<sequence>MSVYSKKLNKEWREAFEEYERLCGFEPMYQDDIDAGVMTPQEAWSFNIQFLENVLSDITHIRTPDLEEQEIDDLISPMEEALENWNEMNGAKSHTVIIGKTQDGMS</sequence>
<evidence type="ECO:0000313" key="2">
    <source>
        <dbReference type="Proteomes" id="UP000278437"/>
    </source>
</evidence>
<accession>A0ABM7DXJ5</accession>
<geneLocation type="plasmid" evidence="2">
    <name>psth1</name>
</geneLocation>
<protein>
    <submittedName>
        <fullName evidence="1">Uncharacterized protein</fullName>
    </submittedName>
</protein>
<organism evidence="1 2">
    <name type="scientific">Shewanella khirikhana</name>
    <dbReference type="NCBI Taxonomy" id="1965282"/>
    <lineage>
        <taxon>Bacteria</taxon>
        <taxon>Pseudomonadati</taxon>
        <taxon>Pseudomonadota</taxon>
        <taxon>Gammaproteobacteria</taxon>
        <taxon>Alteromonadales</taxon>
        <taxon>Shewanellaceae</taxon>
        <taxon>Shewanella</taxon>
    </lineage>
</organism>
<dbReference type="RefSeq" id="WP_126169648.1">
    <property type="nucleotide sequence ID" value="NZ_CP020374.1"/>
</dbReference>
<proteinExistence type="predicted"/>
<keyword evidence="1" id="KW-0614">Plasmid</keyword>